<dbReference type="GO" id="GO:0007165">
    <property type="term" value="P:signal transduction"/>
    <property type="evidence" value="ECO:0007669"/>
    <property type="project" value="InterPro"/>
</dbReference>
<comment type="caution">
    <text evidence="3">The sequence shown here is derived from an EMBL/GenBank/DDBJ whole genome shotgun (WGS) entry which is preliminary data.</text>
</comment>
<dbReference type="InterPro" id="IPR035897">
    <property type="entry name" value="Toll_tir_struct_dom_sf"/>
</dbReference>
<keyword evidence="3" id="KW-0808">Transferase</keyword>
<sequence>MHDFQDAFISYGRADSQDFAIQLHQRLLKQGVNVWLDQTDIPLAVDYQNQIDDGIEKTDNFLFIISPHSVNSPYCLKEIEVASRCHKRIIPLLHIEQISYATWQKRYPDADAAAWERFQASGYHSTANMPAAIAKINWLYFREGIEDFETAFAKLMALFEHHRDYVKKHTYFLTQALVWERHQKQSRYLLTGEERHLAEDWLKVRFHNEQSPCSPTDLHCEYITESIKNADNLMTQVFLSHAEKDDVIAEQVRRSLMREGFTVWTSKTDIQTGATFQAAIDQGIEEADNVVYLLSPHSLQSAYCQHELDYALSLNKRIIPILIEDTDPDQIPPALSGLQYIDLTDNVAATDYSQDESQLIKILHQDAMYYEQHKLLLAKALKWERQNRNPSLLLRGYNLRQAESWLTLAHSQTQHVPTSLQQRFIEESLQQPAGRSLDVFIAYSRVDSDFVRRLNNALQIQGKTTWFDQESIASGSDFQQEIFRGIETSNNFLFIISPNSIASPYCVEEVEYALKLNKRVVTVLYRPVQSTALPPCLAGIQWLDFNRHNKDFFTNFGELVRTLDTDPDHIRLHTRLLIQSLEWEQDAYDPSFLLRGKELTDAMQWLQLAETKQPQPTALQRQYITTSRYAPLRKPTRRTAVLASLGVGFLVLAARFMSWLQPLELTAYDQFMRWKPSEARDDRLLLVAIDDEDIKLQNKAYPIGVRGGTLPDPSLARLLAKLQQAKPRVIGLDMYRDFATDQPGLVQHFQQDANLVLLCKLNTAWKEGVRSPDELPRAQFGKRLAFSDLSFDEPGTVVRRQLLVDTPTPPICATDSSLSLTIARQYLESQGKPYQAPFTPDGDMIQALQLGNTRLQRLYPYSGGYANLPVGGYQTLLNFRTYKGKARKFLEQVRLRDVLADKVPPAKIRDRIVLVGFTARAGVNDYSITPVGELPGVIIQAQMVSQLTSAMLDGRSLIWWLPFWGDALCIVGWAAVGGAIVWVIQRPRRLIAAGAVSLGILYLICYGVFISNGGWLPLVPSAIALVAAGGLTVRATQWLKK</sequence>
<keyword evidence="1" id="KW-0812">Transmembrane</keyword>
<dbReference type="SMART" id="SM00255">
    <property type="entry name" value="TIR"/>
    <property type="match status" value="3"/>
</dbReference>
<dbReference type="SMART" id="SM01080">
    <property type="entry name" value="CHASE2"/>
    <property type="match status" value="1"/>
</dbReference>
<evidence type="ECO:0000256" key="1">
    <source>
        <dbReference type="SAM" id="Phobius"/>
    </source>
</evidence>
<keyword evidence="4" id="KW-1185">Reference proteome</keyword>
<dbReference type="RefSeq" id="WP_106255183.1">
    <property type="nucleotide sequence ID" value="NZ_CAWNSW010000081.1"/>
</dbReference>
<dbReference type="PANTHER" id="PTHR47508:SF1">
    <property type="entry name" value="NON-SPECIFIC SERINE_THREONINE PROTEIN KINASE"/>
    <property type="match status" value="1"/>
</dbReference>
<dbReference type="AlphaFoldDB" id="A0A2T1EK28"/>
<name>A0A2T1EK28_9CYAN</name>
<evidence type="ECO:0000313" key="3">
    <source>
        <dbReference type="EMBL" id="PSB33074.1"/>
    </source>
</evidence>
<dbReference type="GO" id="GO:0016301">
    <property type="term" value="F:kinase activity"/>
    <property type="evidence" value="ECO:0007669"/>
    <property type="project" value="UniProtKB-KW"/>
</dbReference>
<dbReference type="Pfam" id="PF13676">
    <property type="entry name" value="TIR_2"/>
    <property type="match status" value="3"/>
</dbReference>
<dbReference type="SUPFAM" id="SSF52200">
    <property type="entry name" value="Toll/Interleukin receptor TIR domain"/>
    <property type="match status" value="3"/>
</dbReference>
<dbReference type="PROSITE" id="PS50104">
    <property type="entry name" value="TIR"/>
    <property type="match status" value="3"/>
</dbReference>
<feature type="transmembrane region" description="Helical" evidence="1">
    <location>
        <begin position="990"/>
        <end position="1009"/>
    </location>
</feature>
<dbReference type="Pfam" id="PF05226">
    <property type="entry name" value="CHASE2"/>
    <property type="match status" value="1"/>
</dbReference>
<proteinExistence type="predicted"/>
<feature type="domain" description="TIR" evidence="2">
    <location>
        <begin position="233"/>
        <end position="368"/>
    </location>
</feature>
<accession>A0A2T1EK28</accession>
<dbReference type="PANTHER" id="PTHR47508">
    <property type="entry name" value="SAM DOMAIN-CONTAINING PROTEIN-RELATED"/>
    <property type="match status" value="1"/>
</dbReference>
<protein>
    <submittedName>
        <fullName evidence="3">Histidine kinase</fullName>
    </submittedName>
</protein>
<organism evidence="3 4">
    <name type="scientific">Stenomitos frigidus ULC18</name>
    <dbReference type="NCBI Taxonomy" id="2107698"/>
    <lineage>
        <taxon>Bacteria</taxon>
        <taxon>Bacillati</taxon>
        <taxon>Cyanobacteriota</taxon>
        <taxon>Cyanophyceae</taxon>
        <taxon>Leptolyngbyales</taxon>
        <taxon>Leptolyngbyaceae</taxon>
        <taxon>Stenomitos</taxon>
    </lineage>
</organism>
<dbReference type="InterPro" id="IPR007890">
    <property type="entry name" value="CHASE2"/>
</dbReference>
<feature type="domain" description="TIR" evidence="2">
    <location>
        <begin position="3"/>
        <end position="156"/>
    </location>
</feature>
<reference evidence="3 4" key="2">
    <citation type="submission" date="2018-03" db="EMBL/GenBank/DDBJ databases">
        <title>The ancient ancestry and fast evolution of plastids.</title>
        <authorList>
            <person name="Moore K.R."/>
            <person name="Magnabosco C."/>
            <person name="Momper L."/>
            <person name="Gold D.A."/>
            <person name="Bosak T."/>
            <person name="Fournier G.P."/>
        </authorList>
    </citation>
    <scope>NUCLEOTIDE SEQUENCE [LARGE SCALE GENOMIC DNA]</scope>
    <source>
        <strain evidence="3 4">ULC18</strain>
    </source>
</reference>
<dbReference type="OrthoDB" id="444941at2"/>
<feature type="transmembrane region" description="Helical" evidence="1">
    <location>
        <begin position="1015"/>
        <end position="1033"/>
    </location>
</feature>
<keyword evidence="1" id="KW-1133">Transmembrane helix</keyword>
<feature type="transmembrane region" description="Helical" evidence="1">
    <location>
        <begin position="957"/>
        <end position="983"/>
    </location>
</feature>
<dbReference type="InterPro" id="IPR000157">
    <property type="entry name" value="TIR_dom"/>
</dbReference>
<evidence type="ECO:0000259" key="2">
    <source>
        <dbReference type="PROSITE" id="PS50104"/>
    </source>
</evidence>
<dbReference type="Proteomes" id="UP000239576">
    <property type="component" value="Unassembled WGS sequence"/>
</dbReference>
<keyword evidence="1" id="KW-0472">Membrane</keyword>
<evidence type="ECO:0000313" key="4">
    <source>
        <dbReference type="Proteomes" id="UP000239576"/>
    </source>
</evidence>
<reference evidence="4" key="1">
    <citation type="submission" date="2018-02" db="EMBL/GenBank/DDBJ databases">
        <authorList>
            <person name="Moore K."/>
            <person name="Momper L."/>
        </authorList>
    </citation>
    <scope>NUCLEOTIDE SEQUENCE [LARGE SCALE GENOMIC DNA]</scope>
    <source>
        <strain evidence="4">ULC18</strain>
    </source>
</reference>
<dbReference type="EMBL" id="PVWK01000022">
    <property type="protein sequence ID" value="PSB33074.1"/>
    <property type="molecule type" value="Genomic_DNA"/>
</dbReference>
<gene>
    <name evidence="3" type="ORF">C7B82_04820</name>
</gene>
<keyword evidence="3" id="KW-0418">Kinase</keyword>
<feature type="domain" description="TIR" evidence="2">
    <location>
        <begin position="435"/>
        <end position="564"/>
    </location>
</feature>
<dbReference type="Gene3D" id="3.40.50.10140">
    <property type="entry name" value="Toll/interleukin-1 receptor homology (TIR) domain"/>
    <property type="match status" value="3"/>
</dbReference>